<dbReference type="PATRIC" id="fig|1333857.3.peg.730"/>
<sequence length="278" mass="28929">MSDPTPAAGWYPAPHANNEQRYWDGTQWLEPQPTPTIDASTSAGVSSDATTPAEAEYPAKAKMPAKKKWIIGGSIAAGVILIGSIGSALGLGNKDDAPTADTKPTTAAEPVEEEASPSIVVPDVVGIPVSDAIVVLTEAGLTPPALTTFEDPTALVVSTSRTAGSAATDGAAISIVVEEKPKLTLAQQNAIGKAQSYLSFSGFSRSGLIQQLEFEGFSTEDATFGADNAGADWNAECAQKAQSYMDMSSFSRQSLYDQLAFEGFQPTEIEFGLAAVGY</sequence>
<feature type="transmembrane region" description="Helical" evidence="2">
    <location>
        <begin position="69"/>
        <end position="91"/>
    </location>
</feature>
<evidence type="ECO:0000313" key="4">
    <source>
        <dbReference type="EMBL" id="EQM83434.1"/>
    </source>
</evidence>
<dbReference type="RefSeq" id="WP_021198714.1">
    <property type="nucleotide sequence ID" value="NZ_ATAO01000079.1"/>
</dbReference>
<proteinExistence type="predicted"/>
<dbReference type="Gene3D" id="1.10.10.10">
    <property type="entry name" value="Winged helix-like DNA-binding domain superfamily/Winged helix DNA-binding domain"/>
    <property type="match status" value="2"/>
</dbReference>
<dbReference type="InterPro" id="IPR018929">
    <property type="entry name" value="DUF2510"/>
</dbReference>
<reference evidence="4 5" key="1">
    <citation type="journal article" date="2013" name="Genome Announc.">
        <title>Whole-genome sequences of five oyster-associated bacteria show potential for crude oil hydrocarbon degradation.</title>
        <authorList>
            <person name="Chauhan A."/>
            <person name="Green S."/>
            <person name="Pathak A."/>
            <person name="Thomas J."/>
            <person name="Venkatramanan R."/>
        </authorList>
    </citation>
    <scope>NUCLEOTIDE SEQUENCE [LARGE SCALE GENOMIC DNA]</scope>
    <source>
        <strain evidence="4 5">MF109</strain>
    </source>
</reference>
<evidence type="ECO:0000259" key="3">
    <source>
        <dbReference type="PROSITE" id="PS51178"/>
    </source>
</evidence>
<keyword evidence="2" id="KW-0812">Transmembrane</keyword>
<feature type="compositionally biased region" description="Low complexity" evidence="1">
    <location>
        <begin position="99"/>
        <end position="109"/>
    </location>
</feature>
<dbReference type="Pfam" id="PF03793">
    <property type="entry name" value="PASTA"/>
    <property type="match status" value="1"/>
</dbReference>
<dbReference type="InterPro" id="IPR036388">
    <property type="entry name" value="WH-like_DNA-bd_sf"/>
</dbReference>
<dbReference type="Gene3D" id="3.30.10.20">
    <property type="match status" value="1"/>
</dbReference>
<dbReference type="AlphaFoldDB" id="T5KTT9"/>
<dbReference type="InterPro" id="IPR011434">
    <property type="entry name" value="Ltp-like_HTH"/>
</dbReference>
<keyword evidence="2" id="KW-1133">Transmembrane helix</keyword>
<comment type="caution">
    <text evidence="4">The sequence shown here is derived from an EMBL/GenBank/DDBJ whole genome shotgun (WGS) entry which is preliminary data.</text>
</comment>
<dbReference type="PROSITE" id="PS51178">
    <property type="entry name" value="PASTA"/>
    <property type="match status" value="1"/>
</dbReference>
<name>T5KTT9_MICMQ</name>
<protein>
    <recommendedName>
        <fullName evidence="3">PASTA domain-containing protein</fullName>
    </recommendedName>
</protein>
<dbReference type="Pfam" id="PF07553">
    <property type="entry name" value="Lipoprotein_Ltp"/>
    <property type="match status" value="2"/>
</dbReference>
<feature type="region of interest" description="Disordered" evidence="1">
    <location>
        <begin position="96"/>
        <end position="115"/>
    </location>
</feature>
<dbReference type="Pfam" id="PF10708">
    <property type="entry name" value="DUF2510"/>
    <property type="match status" value="1"/>
</dbReference>
<feature type="domain" description="PASTA" evidence="3">
    <location>
        <begin position="115"/>
        <end position="179"/>
    </location>
</feature>
<dbReference type="Proteomes" id="UP000016033">
    <property type="component" value="Unassembled WGS sequence"/>
</dbReference>
<keyword evidence="2" id="KW-0472">Membrane</keyword>
<evidence type="ECO:0000313" key="5">
    <source>
        <dbReference type="Proteomes" id="UP000016033"/>
    </source>
</evidence>
<gene>
    <name evidence="4" type="ORF">L687_12505</name>
</gene>
<evidence type="ECO:0000256" key="2">
    <source>
        <dbReference type="SAM" id="Phobius"/>
    </source>
</evidence>
<dbReference type="EMBL" id="ATAO01000079">
    <property type="protein sequence ID" value="EQM83434.1"/>
    <property type="molecule type" value="Genomic_DNA"/>
</dbReference>
<evidence type="ECO:0000256" key="1">
    <source>
        <dbReference type="SAM" id="MobiDB-lite"/>
    </source>
</evidence>
<organism evidence="4 5">
    <name type="scientific">Microbacterium maritypicum MF109</name>
    <dbReference type="NCBI Taxonomy" id="1333857"/>
    <lineage>
        <taxon>Bacteria</taxon>
        <taxon>Bacillati</taxon>
        <taxon>Actinomycetota</taxon>
        <taxon>Actinomycetes</taxon>
        <taxon>Micrococcales</taxon>
        <taxon>Microbacteriaceae</taxon>
        <taxon>Microbacterium</taxon>
    </lineage>
</organism>
<dbReference type="CDD" id="cd06577">
    <property type="entry name" value="PASTA_pknB"/>
    <property type="match status" value="1"/>
</dbReference>
<accession>T5KTT9</accession>
<dbReference type="InterPro" id="IPR005543">
    <property type="entry name" value="PASTA_dom"/>
</dbReference>